<dbReference type="Gene3D" id="3.20.20.410">
    <property type="entry name" value="Protein of unknown function UPF0759"/>
    <property type="match status" value="1"/>
</dbReference>
<protein>
    <submittedName>
        <fullName evidence="1">Uncharacterized conserved protein YecE, DUF72 family</fullName>
    </submittedName>
</protein>
<reference evidence="2" key="1">
    <citation type="submission" date="2016-10" db="EMBL/GenBank/DDBJ databases">
        <authorList>
            <person name="Varghese N."/>
            <person name="Submissions S."/>
        </authorList>
    </citation>
    <scope>NUCLEOTIDE SEQUENCE [LARGE SCALE GENOMIC DNA]</scope>
    <source>
        <strain evidence="2">DSM 40318</strain>
    </source>
</reference>
<organism evidence="1 2">
    <name type="scientific">Streptomyces melanosporofaciens</name>
    <dbReference type="NCBI Taxonomy" id="67327"/>
    <lineage>
        <taxon>Bacteria</taxon>
        <taxon>Bacillati</taxon>
        <taxon>Actinomycetota</taxon>
        <taxon>Actinomycetes</taxon>
        <taxon>Kitasatosporales</taxon>
        <taxon>Streptomycetaceae</taxon>
        <taxon>Streptomyces</taxon>
        <taxon>Streptomyces violaceusniger group</taxon>
    </lineage>
</organism>
<dbReference type="InterPro" id="IPR036520">
    <property type="entry name" value="UPF0759_sf"/>
</dbReference>
<name>A0A1H4TUK6_STRMJ</name>
<dbReference type="RefSeq" id="WP_093464664.1">
    <property type="nucleotide sequence ID" value="NZ_FNST01000002.1"/>
</dbReference>
<keyword evidence="2" id="KW-1185">Reference proteome</keyword>
<gene>
    <name evidence="1" type="ORF">SAMN04490356_4771</name>
</gene>
<dbReference type="Pfam" id="PF01904">
    <property type="entry name" value="DUF72"/>
    <property type="match status" value="1"/>
</dbReference>
<evidence type="ECO:0000313" key="2">
    <source>
        <dbReference type="Proteomes" id="UP000198609"/>
    </source>
</evidence>
<dbReference type="PANTHER" id="PTHR30348:SF13">
    <property type="entry name" value="UPF0759 PROTEIN YUNF"/>
    <property type="match status" value="1"/>
</dbReference>
<dbReference type="AlphaFoldDB" id="A0A1H4TUK6"/>
<proteinExistence type="predicted"/>
<dbReference type="EMBL" id="FNST01000002">
    <property type="protein sequence ID" value="SEC60087.1"/>
    <property type="molecule type" value="Genomic_DNA"/>
</dbReference>
<accession>A0A1H4TUK6</accession>
<sequence length="299" mass="33116">MGEILVGTCSWTDRALVSSGWYPPGLRDAEGRLRHYAAQFPVVEVDATYYSLPSARNSALWTERTPDGFRFDVKAFSLLTGHPTTPNALPADLRPALAGRRGGRPRPAAIDPGLLDEVWQRFSGALEPLKKAGRLGTLLFQFPPWFAPDDAQAKPFLAQCAQRMADWPVAVEFRHPGWWQEDERAETEALLKDWDMSAVAVDMTQKLPASIPPVTPVTSPRLAVARFHGRNDAWGSGSKEERFRHTYATDELTEWVPRLRGMAERADEVHVLFNNCCADAAVRAAESMRELLGAPVGPG</sequence>
<dbReference type="SUPFAM" id="SSF117396">
    <property type="entry name" value="TM1631-like"/>
    <property type="match status" value="1"/>
</dbReference>
<dbReference type="Proteomes" id="UP000198609">
    <property type="component" value="Unassembled WGS sequence"/>
</dbReference>
<dbReference type="PANTHER" id="PTHR30348">
    <property type="entry name" value="UNCHARACTERIZED PROTEIN YECE"/>
    <property type="match status" value="1"/>
</dbReference>
<dbReference type="InterPro" id="IPR002763">
    <property type="entry name" value="DUF72"/>
</dbReference>
<evidence type="ECO:0000313" key="1">
    <source>
        <dbReference type="EMBL" id="SEC60087.1"/>
    </source>
</evidence>